<organism evidence="2 3">
    <name type="scientific">Mortierella alpina</name>
    <name type="common">Oleaginous fungus</name>
    <name type="synonym">Mortierella renispora</name>
    <dbReference type="NCBI Taxonomy" id="64518"/>
    <lineage>
        <taxon>Eukaryota</taxon>
        <taxon>Fungi</taxon>
        <taxon>Fungi incertae sedis</taxon>
        <taxon>Mucoromycota</taxon>
        <taxon>Mortierellomycotina</taxon>
        <taxon>Mortierellomycetes</taxon>
        <taxon>Mortierellales</taxon>
        <taxon>Mortierellaceae</taxon>
        <taxon>Mortierella</taxon>
    </lineage>
</organism>
<dbReference type="InterPro" id="IPR000182">
    <property type="entry name" value="GNAT_dom"/>
</dbReference>
<name>A0A9P8A2N2_MORAP</name>
<evidence type="ECO:0000259" key="1">
    <source>
        <dbReference type="PROSITE" id="PS51186"/>
    </source>
</evidence>
<dbReference type="SUPFAM" id="SSF55729">
    <property type="entry name" value="Acyl-CoA N-acyltransferases (Nat)"/>
    <property type="match status" value="1"/>
</dbReference>
<dbReference type="CDD" id="cd04301">
    <property type="entry name" value="NAT_SF"/>
    <property type="match status" value="1"/>
</dbReference>
<dbReference type="Proteomes" id="UP000717515">
    <property type="component" value="Unassembled WGS sequence"/>
</dbReference>
<reference evidence="2" key="1">
    <citation type="submission" date="2021-07" db="EMBL/GenBank/DDBJ databases">
        <title>Draft genome of Mortierella alpina, strain LL118, isolated from an aspen leaf litter sample.</title>
        <authorList>
            <person name="Yang S."/>
            <person name="Vinatzer B.A."/>
        </authorList>
    </citation>
    <scope>NUCLEOTIDE SEQUENCE</scope>
    <source>
        <strain evidence="2">LL118</strain>
    </source>
</reference>
<comment type="caution">
    <text evidence="2">The sequence shown here is derived from an EMBL/GenBank/DDBJ whole genome shotgun (WGS) entry which is preliminary data.</text>
</comment>
<feature type="domain" description="N-acetyltransferase" evidence="1">
    <location>
        <begin position="10"/>
        <end position="204"/>
    </location>
</feature>
<dbReference type="InterPro" id="IPR016181">
    <property type="entry name" value="Acyl_CoA_acyltransferase"/>
</dbReference>
<dbReference type="PROSITE" id="PS51186">
    <property type="entry name" value="GNAT"/>
    <property type="match status" value="1"/>
</dbReference>
<dbReference type="AlphaFoldDB" id="A0A9P8A2N2"/>
<dbReference type="Pfam" id="PF00583">
    <property type="entry name" value="Acetyltransf_1"/>
    <property type="match status" value="1"/>
</dbReference>
<sequence>MTLPSPFATVFIRRAQPEEDVQHVDEIFRIVNTAYRSNAGWTHESHLIKDNRISKEGIFQILNDNVIVLLLAFDSESGRVLGTAQLDPAERNSELDDYKSEGENEWAYTESLPKEHLVHLGLLSIDPEYQSRGLGRQLVESALNYAKETMGRKQAVVTVLYQRPELSNWYKRLGFIDYGEKKSYPDPSSTLQDNVHFTVLRRAL</sequence>
<dbReference type="Gene3D" id="3.40.630.30">
    <property type="match status" value="1"/>
</dbReference>
<accession>A0A9P8A2N2</accession>
<dbReference type="InterPro" id="IPR050276">
    <property type="entry name" value="MshD_Acetyltransferase"/>
</dbReference>
<evidence type="ECO:0000313" key="2">
    <source>
        <dbReference type="EMBL" id="KAG9321631.1"/>
    </source>
</evidence>
<dbReference type="PANTHER" id="PTHR43617">
    <property type="entry name" value="L-AMINO ACID N-ACETYLTRANSFERASE"/>
    <property type="match status" value="1"/>
</dbReference>
<gene>
    <name evidence="2" type="ORF">KVV02_006735</name>
</gene>
<dbReference type="EMBL" id="JAIFTL010000193">
    <property type="protein sequence ID" value="KAG9321631.1"/>
    <property type="molecule type" value="Genomic_DNA"/>
</dbReference>
<proteinExistence type="predicted"/>
<dbReference type="PANTHER" id="PTHR43617:SF9">
    <property type="entry name" value="GNAT FAMILY ACETYLTRANSFERASE"/>
    <property type="match status" value="1"/>
</dbReference>
<protein>
    <recommendedName>
        <fullName evidence="1">N-acetyltransferase domain-containing protein</fullName>
    </recommendedName>
</protein>
<dbReference type="GO" id="GO:0016747">
    <property type="term" value="F:acyltransferase activity, transferring groups other than amino-acyl groups"/>
    <property type="evidence" value="ECO:0007669"/>
    <property type="project" value="InterPro"/>
</dbReference>
<evidence type="ECO:0000313" key="3">
    <source>
        <dbReference type="Proteomes" id="UP000717515"/>
    </source>
</evidence>